<dbReference type="PANTHER" id="PTHR46586">
    <property type="entry name" value="ANKYRIN REPEAT-CONTAINING PROTEIN"/>
    <property type="match status" value="1"/>
</dbReference>
<dbReference type="VEuPathDB" id="FungiDB:H257_12676"/>
<dbReference type="SUPFAM" id="SSF48403">
    <property type="entry name" value="Ankyrin repeat"/>
    <property type="match status" value="2"/>
</dbReference>
<organism evidence="1">
    <name type="scientific">Aphanomyces astaci</name>
    <name type="common">Crayfish plague agent</name>
    <dbReference type="NCBI Taxonomy" id="112090"/>
    <lineage>
        <taxon>Eukaryota</taxon>
        <taxon>Sar</taxon>
        <taxon>Stramenopiles</taxon>
        <taxon>Oomycota</taxon>
        <taxon>Saprolegniomycetes</taxon>
        <taxon>Saprolegniales</taxon>
        <taxon>Verrucalvaceae</taxon>
        <taxon>Aphanomyces</taxon>
    </lineage>
</organism>
<name>W4FYY6_APHAT</name>
<evidence type="ECO:0000313" key="1">
    <source>
        <dbReference type="EMBL" id="ETV72201.1"/>
    </source>
</evidence>
<protein>
    <submittedName>
        <fullName evidence="1">Uncharacterized protein</fullName>
    </submittedName>
</protein>
<dbReference type="Pfam" id="PF12796">
    <property type="entry name" value="Ank_2"/>
    <property type="match status" value="3"/>
</dbReference>
<dbReference type="SMART" id="SM00248">
    <property type="entry name" value="ANK"/>
    <property type="match status" value="7"/>
</dbReference>
<dbReference type="AlphaFoldDB" id="W4FYY6"/>
<dbReference type="InterPro" id="IPR052050">
    <property type="entry name" value="SecEffector_AnkRepeat"/>
</dbReference>
<dbReference type="PANTHER" id="PTHR46586:SF3">
    <property type="entry name" value="ANKYRIN REPEAT-CONTAINING PROTEIN"/>
    <property type="match status" value="1"/>
</dbReference>
<proteinExistence type="predicted"/>
<dbReference type="OrthoDB" id="59490at2759"/>
<dbReference type="InterPro" id="IPR002110">
    <property type="entry name" value="Ankyrin_rpt"/>
</dbReference>
<gene>
    <name evidence="1" type="ORF">H257_12676</name>
</gene>
<dbReference type="Pfam" id="PF13637">
    <property type="entry name" value="Ank_4"/>
    <property type="match status" value="1"/>
</dbReference>
<sequence>MEATSVLLSTDVLLRITSFQVGVYHDMVPLLHATRKCHDDDDHLPSFHVTFAKWLELHTVERVPLLLATVPLMQSLVAVFAATAGHIALLQATMSLRSKCRSHENSTSHLVNVAAQAGQVNVIAFLLSGRGDTAVSHEAMVGAATNGHLNVVQYLHQLRPRDDYTTHVLDVAASQGHLDIVTFLHHHRREGCTTAAMDGAAGNGHLSVVKFLHAHRSEGCTKSAISLAAAHGHLDVIVWLCRHRKEGWHPEALTHAAAGGHVDVLAFLLRRRPRAGCLMLGMDLAATNGHLNVVTFLHTHRKDGCTEKAVAGAVRNGHADVAAYFEQHGDDLVHGVCCACGFNKPRRHASPFQDGVVEAFVPWATYGAVPHPVTANDISAMQRLVSPWLAIHGEAALPRLFKAVPAASRIVQVFAISTPSSFHLLRLSLNIDYQSLMIIAATSGQVDSIRQLQASYHDRVAIHESAALVAAAANGHLQTVKYLHAYCPNLLGADAMVNAAAGGHLEIVKFLHTHRGDDDWSTDVVDAAAANGHVEVVQFLHTSPTQGCTISGLQMATIRGHLDIVRWIHVHRNDLWRASDVMEKAAQGGHLAILQYVLDTSPNVSCTTYAMDLAATHGHLEIVQFLHAHRTDGCTDVAMQGATSNGHDHVVAYLVVHGHELIHSLCGVCGFYKLRSHYCAVYERAIARKPQRMRACTEQL</sequence>
<dbReference type="GeneID" id="20814672"/>
<dbReference type="EMBL" id="KI913155">
    <property type="protein sequence ID" value="ETV72201.1"/>
    <property type="molecule type" value="Genomic_DNA"/>
</dbReference>
<dbReference type="Gene3D" id="1.25.40.20">
    <property type="entry name" value="Ankyrin repeat-containing domain"/>
    <property type="match status" value="5"/>
</dbReference>
<dbReference type="InterPro" id="IPR036770">
    <property type="entry name" value="Ankyrin_rpt-contain_sf"/>
</dbReference>
<dbReference type="RefSeq" id="XP_009838269.1">
    <property type="nucleotide sequence ID" value="XM_009839967.1"/>
</dbReference>
<accession>W4FYY6</accession>
<reference evidence="1" key="1">
    <citation type="submission" date="2013-12" db="EMBL/GenBank/DDBJ databases">
        <title>The Genome Sequence of Aphanomyces astaci APO3.</title>
        <authorList>
            <consortium name="The Broad Institute Genomics Platform"/>
            <person name="Russ C."/>
            <person name="Tyler B."/>
            <person name="van West P."/>
            <person name="Dieguez-Uribeondo J."/>
            <person name="Young S.K."/>
            <person name="Zeng Q."/>
            <person name="Gargeya S."/>
            <person name="Fitzgerald M."/>
            <person name="Abouelleil A."/>
            <person name="Alvarado L."/>
            <person name="Chapman S.B."/>
            <person name="Gainer-Dewar J."/>
            <person name="Goldberg J."/>
            <person name="Griggs A."/>
            <person name="Gujja S."/>
            <person name="Hansen M."/>
            <person name="Howarth C."/>
            <person name="Imamovic A."/>
            <person name="Ireland A."/>
            <person name="Larimer J."/>
            <person name="McCowan C."/>
            <person name="Murphy C."/>
            <person name="Pearson M."/>
            <person name="Poon T.W."/>
            <person name="Priest M."/>
            <person name="Roberts A."/>
            <person name="Saif S."/>
            <person name="Shea T."/>
            <person name="Sykes S."/>
            <person name="Wortman J."/>
            <person name="Nusbaum C."/>
            <person name="Birren B."/>
        </authorList>
    </citation>
    <scope>NUCLEOTIDE SEQUENCE [LARGE SCALE GENOMIC DNA]</scope>
    <source>
        <strain evidence="1">APO3</strain>
    </source>
</reference>